<evidence type="ECO:0000256" key="2">
    <source>
        <dbReference type="SAM" id="SignalP"/>
    </source>
</evidence>
<evidence type="ECO:0000313" key="4">
    <source>
        <dbReference type="Proteomes" id="UP001314229"/>
    </source>
</evidence>
<feature type="compositionally biased region" description="Polar residues" evidence="1">
    <location>
        <begin position="806"/>
        <end position="821"/>
    </location>
</feature>
<accession>A0AAV1N2E1</accession>
<feature type="region of interest" description="Disordered" evidence="1">
    <location>
        <begin position="211"/>
        <end position="251"/>
    </location>
</feature>
<feature type="region of interest" description="Disordered" evidence="1">
    <location>
        <begin position="892"/>
        <end position="924"/>
    </location>
</feature>
<keyword evidence="4" id="KW-1185">Reference proteome</keyword>
<proteinExistence type="predicted"/>
<name>A0AAV1N2E1_SCOSC</name>
<reference evidence="3 4" key="1">
    <citation type="submission" date="2024-01" db="EMBL/GenBank/DDBJ databases">
        <authorList>
            <person name="Alioto T."/>
            <person name="Alioto T."/>
            <person name="Gomez Garrido J."/>
        </authorList>
    </citation>
    <scope>NUCLEOTIDE SEQUENCE [LARGE SCALE GENOMIC DNA]</scope>
</reference>
<feature type="compositionally biased region" description="Polar residues" evidence="1">
    <location>
        <begin position="561"/>
        <end position="572"/>
    </location>
</feature>
<organism evidence="3 4">
    <name type="scientific">Scomber scombrus</name>
    <name type="common">Atlantic mackerel</name>
    <name type="synonym">Scomber vernalis</name>
    <dbReference type="NCBI Taxonomy" id="13677"/>
    <lineage>
        <taxon>Eukaryota</taxon>
        <taxon>Metazoa</taxon>
        <taxon>Chordata</taxon>
        <taxon>Craniata</taxon>
        <taxon>Vertebrata</taxon>
        <taxon>Euteleostomi</taxon>
        <taxon>Actinopterygii</taxon>
        <taxon>Neopterygii</taxon>
        <taxon>Teleostei</taxon>
        <taxon>Neoteleostei</taxon>
        <taxon>Acanthomorphata</taxon>
        <taxon>Pelagiaria</taxon>
        <taxon>Scombriformes</taxon>
        <taxon>Scombridae</taxon>
        <taxon>Scomber</taxon>
    </lineage>
</organism>
<feature type="region of interest" description="Disordered" evidence="1">
    <location>
        <begin position="539"/>
        <end position="576"/>
    </location>
</feature>
<feature type="region of interest" description="Disordered" evidence="1">
    <location>
        <begin position="792"/>
        <end position="821"/>
    </location>
</feature>
<feature type="chain" id="PRO_5043920344" evidence="2">
    <location>
        <begin position="29"/>
        <end position="999"/>
    </location>
</feature>
<feature type="region of interest" description="Disordered" evidence="1">
    <location>
        <begin position="174"/>
        <end position="194"/>
    </location>
</feature>
<feature type="compositionally biased region" description="Basic and acidic residues" evidence="1">
    <location>
        <begin position="892"/>
        <end position="903"/>
    </location>
</feature>
<feature type="signal peptide" evidence="2">
    <location>
        <begin position="1"/>
        <end position="28"/>
    </location>
</feature>
<evidence type="ECO:0000313" key="3">
    <source>
        <dbReference type="EMBL" id="CAK6952892.1"/>
    </source>
</evidence>
<feature type="compositionally biased region" description="Basic and acidic residues" evidence="1">
    <location>
        <begin position="702"/>
        <end position="724"/>
    </location>
</feature>
<protein>
    <submittedName>
        <fullName evidence="3">Uncharacterized protein LOC121889230 isoform X1</fullName>
    </submittedName>
</protein>
<dbReference type="EMBL" id="CAWUFR010000011">
    <property type="protein sequence ID" value="CAK6952892.1"/>
    <property type="molecule type" value="Genomic_DNA"/>
</dbReference>
<gene>
    <name evidence="3" type="ORF">FSCOSCO3_A018176</name>
</gene>
<dbReference type="Proteomes" id="UP001314229">
    <property type="component" value="Unassembled WGS sequence"/>
</dbReference>
<evidence type="ECO:0000256" key="1">
    <source>
        <dbReference type="SAM" id="MobiDB-lite"/>
    </source>
</evidence>
<feature type="region of interest" description="Disordered" evidence="1">
    <location>
        <begin position="689"/>
        <end position="724"/>
    </location>
</feature>
<sequence>MFSLCPRLLFAFVLVCVAVMSFIMCSDAARVQVEHGVKDNVMRSSYAPYRQSYLFSTGQLSTETPPDSETEISQKLSDKGNRLIIDGQSKPLLFTKSKFGYNQSPDNSGYQAGITGFQRSHNTGDTRSASSIFISHPEHRVQSSRVNYHPLSQKVAQAGSPYHLSPAIIRKSSHREAASPFHQRSSLLQSWDPKDAHKSYDERKVIRIDSQRSAGEERTVWQPSDSSLFSSKTGGYRSGSLPTSRGHYGGHHETNERAVAREWSSGIQSSIFHSFATQTAPHAPSVSKSLDTSVIKRNHSPEKLPSSVKYFSQGLYSVTSSETPRHRKVQSYLFKDSQASLVGRETVNTVTEKTASGLISFSTTPNTQRVAKVYSRLPLNLKPQLHRRDPTKEDNTNTKVAVYGGQTDSFIKYQPISSIYLPQHTTAQTPARASLTMESFVPVPLEVFQDNHATGGDKSGASSLINTTTRWPAHGYKPGRSTKSIYGFRGFKMENKRIHSSSGTDGKANSGRFSFDKVKDHKSKTANIYPSLLQKYNFGQRRSSSMTTTPTPAKTERRTTDFSGPGNTSPSSGRLDVLQTTTVPTPTLLKSGFRKFRPLVPESDAGMDSNPDRRQYRSYKRVYGLKDFGTQSLSTTTFNQVEGAKTLVRESNKSALLPSFEGFKLNNSQMWRPKSSRIYRWHNQTVKNDVTTTQRGNELSGEDLKPPLKTSESGKSDPRLTPDKYKKNHKIYNFMGFQSVRNQIVNAKYKTTWNHQAEQNPTPRVYSAYPRSAAYEYPMKPGTMKAGFFNSSTSSTVRGKRVRGKPTNSRKLNDSTSLSNGTGDVAIVRLPKWPSWVKAITYADILGSTSFSGVRATTKTSIKAADKHSFPKVTATTKQKGSTLGDDRVLTVDESVGEKDQRNSEGAVHSSENTKAPAEDEIEEFSSLEENKLGAGKKVDSEGKTSNLFLDTEGSGSAGFDILSTDPTGSQALSEDLLELDYLRISTGNVTFKSMKMSL</sequence>
<feature type="compositionally biased region" description="Low complexity" evidence="1">
    <location>
        <begin position="541"/>
        <end position="553"/>
    </location>
</feature>
<dbReference type="AlphaFoldDB" id="A0AAV1N2E1"/>
<comment type="caution">
    <text evidence="3">The sequence shown here is derived from an EMBL/GenBank/DDBJ whole genome shotgun (WGS) entry which is preliminary data.</text>
</comment>
<keyword evidence="2" id="KW-0732">Signal</keyword>
<feature type="compositionally biased region" description="Polar residues" evidence="1">
    <location>
        <begin position="221"/>
        <end position="233"/>
    </location>
</feature>